<keyword evidence="2 4" id="KW-0560">Oxidoreductase</keyword>
<sequence>MTNYAPAPAGAANATATVGHTILQVGPVNPDVQAALTEEFGALRLPEVPEEREAFLDAHAGEIRVAVCSGRFGVGTELMRQLPQLRAVVNFGVGYDTTDVAQAAERGILISNTPDVLTDCVADTALALYLDVLRRVSAADRYVRRGDWTAKGNFPLAVRASGKRVGILGLGRIGQAIAHRLEAFGCEIHYHNRRPIEGSAYAYQPSAAELAAAVDVLVVAAAGGPDSAGLVDAQVLESLGPAGYLVNIARGSVIDEDALVEALVQGRLGGAGLDVFAHEPEVPAELLELDTVVLLPHLGSGTEETRQDMAALTLENLRSFLRDGTLATPVA</sequence>
<comment type="caution">
    <text evidence="7">The sequence shown here is derived from an EMBL/GenBank/DDBJ whole genome shotgun (WGS) entry which is preliminary data.</text>
</comment>
<proteinExistence type="inferred from homology"/>
<evidence type="ECO:0000256" key="3">
    <source>
        <dbReference type="ARBA" id="ARBA00023027"/>
    </source>
</evidence>
<evidence type="ECO:0000256" key="2">
    <source>
        <dbReference type="ARBA" id="ARBA00023002"/>
    </source>
</evidence>
<reference evidence="8" key="1">
    <citation type="journal article" date="2019" name="Int. J. Syst. Evol. Microbiol.">
        <title>The Global Catalogue of Microorganisms (GCM) 10K type strain sequencing project: providing services to taxonomists for standard genome sequencing and annotation.</title>
        <authorList>
            <consortium name="The Broad Institute Genomics Platform"/>
            <consortium name="The Broad Institute Genome Sequencing Center for Infectious Disease"/>
            <person name="Wu L."/>
            <person name="Ma J."/>
        </authorList>
    </citation>
    <scope>NUCLEOTIDE SEQUENCE [LARGE SCALE GENOMIC DNA]</scope>
    <source>
        <strain evidence="8">JCM 30742</strain>
    </source>
</reference>
<accession>A0ABP7C067</accession>
<dbReference type="SUPFAM" id="SSF51735">
    <property type="entry name" value="NAD(P)-binding Rossmann-fold domains"/>
    <property type="match status" value="1"/>
</dbReference>
<dbReference type="InterPro" id="IPR006140">
    <property type="entry name" value="D-isomer_DH_NAD-bd"/>
</dbReference>
<dbReference type="CDD" id="cd12156">
    <property type="entry name" value="HPPR"/>
    <property type="match status" value="1"/>
</dbReference>
<dbReference type="InterPro" id="IPR006139">
    <property type="entry name" value="D-isomer_2_OHA_DH_cat_dom"/>
</dbReference>
<dbReference type="InterPro" id="IPR029752">
    <property type="entry name" value="D-isomer_DH_CS1"/>
</dbReference>
<evidence type="ECO:0000313" key="7">
    <source>
        <dbReference type="EMBL" id="GAA3675133.1"/>
    </source>
</evidence>
<evidence type="ECO:0000256" key="1">
    <source>
        <dbReference type="ARBA" id="ARBA00005854"/>
    </source>
</evidence>
<dbReference type="PANTHER" id="PTHR10996">
    <property type="entry name" value="2-HYDROXYACID DEHYDROGENASE-RELATED"/>
    <property type="match status" value="1"/>
</dbReference>
<organism evidence="7 8">
    <name type="scientific">Arthrobacter ginkgonis</name>
    <dbReference type="NCBI Taxonomy" id="1630594"/>
    <lineage>
        <taxon>Bacteria</taxon>
        <taxon>Bacillati</taxon>
        <taxon>Actinomycetota</taxon>
        <taxon>Actinomycetes</taxon>
        <taxon>Micrococcales</taxon>
        <taxon>Micrococcaceae</taxon>
        <taxon>Arthrobacter</taxon>
    </lineage>
</organism>
<dbReference type="EMBL" id="BAABEO010000008">
    <property type="protein sequence ID" value="GAA3675133.1"/>
    <property type="molecule type" value="Genomic_DNA"/>
</dbReference>
<dbReference type="Gene3D" id="3.40.50.720">
    <property type="entry name" value="NAD(P)-binding Rossmann-like Domain"/>
    <property type="match status" value="2"/>
</dbReference>
<dbReference type="Pfam" id="PF02826">
    <property type="entry name" value="2-Hacid_dh_C"/>
    <property type="match status" value="1"/>
</dbReference>
<dbReference type="Proteomes" id="UP001500752">
    <property type="component" value="Unassembled WGS sequence"/>
</dbReference>
<dbReference type="InterPro" id="IPR036291">
    <property type="entry name" value="NAD(P)-bd_dom_sf"/>
</dbReference>
<evidence type="ECO:0000256" key="4">
    <source>
        <dbReference type="RuleBase" id="RU003719"/>
    </source>
</evidence>
<feature type="domain" description="D-isomer specific 2-hydroxyacid dehydrogenase NAD-binding" evidence="6">
    <location>
        <begin position="126"/>
        <end position="299"/>
    </location>
</feature>
<evidence type="ECO:0000259" key="5">
    <source>
        <dbReference type="Pfam" id="PF00389"/>
    </source>
</evidence>
<protein>
    <submittedName>
        <fullName evidence="7">2-hydroxyacid dehydrogenase</fullName>
    </submittedName>
</protein>
<dbReference type="RefSeq" id="WP_345149205.1">
    <property type="nucleotide sequence ID" value="NZ_BAABEO010000008.1"/>
</dbReference>
<evidence type="ECO:0000259" key="6">
    <source>
        <dbReference type="Pfam" id="PF02826"/>
    </source>
</evidence>
<name>A0ABP7C067_9MICC</name>
<keyword evidence="8" id="KW-1185">Reference proteome</keyword>
<evidence type="ECO:0000313" key="8">
    <source>
        <dbReference type="Proteomes" id="UP001500752"/>
    </source>
</evidence>
<dbReference type="SUPFAM" id="SSF52283">
    <property type="entry name" value="Formate/glycerate dehydrogenase catalytic domain-like"/>
    <property type="match status" value="1"/>
</dbReference>
<dbReference type="PANTHER" id="PTHR10996:SF178">
    <property type="entry name" value="2-HYDROXYACID DEHYDROGENASE YGL185C-RELATED"/>
    <property type="match status" value="1"/>
</dbReference>
<keyword evidence="3" id="KW-0520">NAD</keyword>
<feature type="domain" description="D-isomer specific 2-hydroxyacid dehydrogenase catalytic" evidence="5">
    <location>
        <begin position="28"/>
        <end position="330"/>
    </location>
</feature>
<dbReference type="InterPro" id="IPR050223">
    <property type="entry name" value="D-isomer_2-hydroxyacid_DH"/>
</dbReference>
<comment type="similarity">
    <text evidence="1 4">Belongs to the D-isomer specific 2-hydroxyacid dehydrogenase family.</text>
</comment>
<gene>
    <name evidence="7" type="ORF">GCM10023081_11950</name>
</gene>
<dbReference type="Pfam" id="PF00389">
    <property type="entry name" value="2-Hacid_dh"/>
    <property type="match status" value="1"/>
</dbReference>
<dbReference type="PROSITE" id="PS00065">
    <property type="entry name" value="D_2_HYDROXYACID_DH_1"/>
    <property type="match status" value="1"/>
</dbReference>